<proteinExistence type="predicted"/>
<evidence type="ECO:0000256" key="1">
    <source>
        <dbReference type="ARBA" id="ARBA00022679"/>
    </source>
</evidence>
<dbReference type="InterPro" id="IPR013751">
    <property type="entry name" value="ACP_syn_III_N"/>
</dbReference>
<dbReference type="RefSeq" id="WP_262563833.1">
    <property type="nucleotide sequence ID" value="NZ_JAPFCC010000001.1"/>
</dbReference>
<evidence type="ECO:0000256" key="2">
    <source>
        <dbReference type="ARBA" id="ARBA00023315"/>
    </source>
</evidence>
<evidence type="ECO:0000313" key="5">
    <source>
        <dbReference type="EMBL" id="MCW7554098.1"/>
    </source>
</evidence>
<sequence>MPDKEISNDFWLQNYPQTVKTAEQNNWMWKSGDVPDRCLNEFEAEMAPYMQDPFRGAKFRRFLPPDEKLITLEKKAAAEAIELANLSPDDIDLVLCATFPPDEAVIGNASLIAADIGSKGDAWNIESACSGWAVAFITAHRLIQSGQYQSILVVASCGYSKTVDLASPLSWGVGDAAAACVIVSDNESTELMGTHGVHTGHTYGAVRFDLEPVDGKIYRRLRVGKSAREHLGATMGKIFEACVNSALQQSEVALEDIKFCLFSSPLAWYPAYCVRYLGLDYDKTLNTYPLYGNIGPVLPAVNLYHALYERKVYEDDLILIYSVGSVSSCRAMVLRWGSVAVGQPPSRWKSADASCLLHDESSQTIFS</sequence>
<feature type="domain" description="Beta-ketoacyl-[acyl-carrier-protein] synthase III N-terminal" evidence="4">
    <location>
        <begin position="125"/>
        <end position="194"/>
    </location>
</feature>
<dbReference type="SUPFAM" id="SSF53901">
    <property type="entry name" value="Thiolase-like"/>
    <property type="match status" value="1"/>
</dbReference>
<feature type="domain" description="Beta-ketoacyl-[acyl-carrier-protein] synthase III C-terminal" evidence="3">
    <location>
        <begin position="247"/>
        <end position="336"/>
    </location>
</feature>
<evidence type="ECO:0008006" key="7">
    <source>
        <dbReference type="Google" id="ProtNLM"/>
    </source>
</evidence>
<name>A0ABT3MYC8_9GAMM</name>
<dbReference type="InterPro" id="IPR013747">
    <property type="entry name" value="ACP_syn_III_C"/>
</dbReference>
<keyword evidence="1" id="KW-0808">Transferase</keyword>
<dbReference type="Gene3D" id="3.40.47.10">
    <property type="match status" value="1"/>
</dbReference>
<dbReference type="EMBL" id="JAPFCC010000001">
    <property type="protein sequence ID" value="MCW7554098.1"/>
    <property type="molecule type" value="Genomic_DNA"/>
</dbReference>
<dbReference type="Proteomes" id="UP001209854">
    <property type="component" value="Unassembled WGS sequence"/>
</dbReference>
<keyword evidence="6" id="KW-1185">Reference proteome</keyword>
<dbReference type="InterPro" id="IPR016039">
    <property type="entry name" value="Thiolase-like"/>
</dbReference>
<accession>A0ABT3MYC8</accession>
<reference evidence="5 6" key="1">
    <citation type="submission" date="2022-10" db="EMBL/GenBank/DDBJ databases">
        <title>High-quality genome sequences of two octocoral-associated bacteria, Endozoicomonas euniceicola EF212 and Endozoicomonas gorgoniicola PS125.</title>
        <authorList>
            <person name="Chiou Y.-J."/>
            <person name="Chen Y.-H."/>
        </authorList>
    </citation>
    <scope>NUCLEOTIDE SEQUENCE [LARGE SCALE GENOMIC DNA]</scope>
    <source>
        <strain evidence="5 6">PS125</strain>
    </source>
</reference>
<dbReference type="Pfam" id="PF08541">
    <property type="entry name" value="ACP_syn_III_C"/>
    <property type="match status" value="1"/>
</dbReference>
<keyword evidence="2" id="KW-0012">Acyltransferase</keyword>
<dbReference type="PANTHER" id="PTHR34069:SF3">
    <property type="entry name" value="ACYL-COA:ACYL-COA ALKYLTRANSFERASE"/>
    <property type="match status" value="1"/>
</dbReference>
<dbReference type="PANTHER" id="PTHR34069">
    <property type="entry name" value="3-OXOACYL-[ACYL-CARRIER-PROTEIN] SYNTHASE 3"/>
    <property type="match status" value="1"/>
</dbReference>
<protein>
    <recommendedName>
        <fullName evidence="7">3-oxoacyl-ACP synthase</fullName>
    </recommendedName>
</protein>
<comment type="caution">
    <text evidence="5">The sequence shown here is derived from an EMBL/GenBank/DDBJ whole genome shotgun (WGS) entry which is preliminary data.</text>
</comment>
<dbReference type="Pfam" id="PF08545">
    <property type="entry name" value="ACP_syn_III"/>
    <property type="match status" value="1"/>
</dbReference>
<evidence type="ECO:0000259" key="3">
    <source>
        <dbReference type="Pfam" id="PF08541"/>
    </source>
</evidence>
<organism evidence="5 6">
    <name type="scientific">Endozoicomonas gorgoniicola</name>
    <dbReference type="NCBI Taxonomy" id="1234144"/>
    <lineage>
        <taxon>Bacteria</taxon>
        <taxon>Pseudomonadati</taxon>
        <taxon>Pseudomonadota</taxon>
        <taxon>Gammaproteobacteria</taxon>
        <taxon>Oceanospirillales</taxon>
        <taxon>Endozoicomonadaceae</taxon>
        <taxon>Endozoicomonas</taxon>
    </lineage>
</organism>
<evidence type="ECO:0000313" key="6">
    <source>
        <dbReference type="Proteomes" id="UP001209854"/>
    </source>
</evidence>
<gene>
    <name evidence="5" type="ORF">NX722_16025</name>
</gene>
<evidence type="ECO:0000259" key="4">
    <source>
        <dbReference type="Pfam" id="PF08545"/>
    </source>
</evidence>